<name>A0A2H3KLD5_9CHLR</name>
<feature type="chain" id="PRO_5013655639" evidence="5">
    <location>
        <begin position="29"/>
        <end position="374"/>
    </location>
</feature>
<proteinExistence type="inferred from homology"/>
<dbReference type="CDD" id="cd13543">
    <property type="entry name" value="PBP2_Fbp"/>
    <property type="match status" value="1"/>
</dbReference>
<dbReference type="PANTHER" id="PTHR30006:SF15">
    <property type="entry name" value="IRON-UTILIZATION PERIPLASMIC PROTEIN"/>
    <property type="match status" value="1"/>
</dbReference>
<accession>A0A2H3KLD5</accession>
<feature type="signal peptide" evidence="5">
    <location>
        <begin position="1"/>
        <end position="28"/>
    </location>
</feature>
<keyword evidence="2" id="KW-0813">Transport</keyword>
<keyword evidence="2" id="KW-0410">Iron transport</keyword>
<dbReference type="GO" id="GO:0030288">
    <property type="term" value="C:outer membrane-bounded periplasmic space"/>
    <property type="evidence" value="ECO:0007669"/>
    <property type="project" value="TreeGrafter"/>
</dbReference>
<keyword evidence="4" id="KW-0479">Metal-binding</keyword>
<gene>
    <name evidence="6" type="ORF">A9Q02_02485</name>
</gene>
<keyword evidence="2" id="KW-0406">Ion transport</keyword>
<evidence type="ECO:0000256" key="3">
    <source>
        <dbReference type="ARBA" id="ARBA00022729"/>
    </source>
</evidence>
<comment type="similarity">
    <text evidence="1">Belongs to the bacterial solute-binding protein 1 family.</text>
</comment>
<feature type="binding site" evidence="4">
    <location>
        <position position="258"/>
    </location>
    <ligand>
        <name>Fe cation</name>
        <dbReference type="ChEBI" id="CHEBI:24875"/>
    </ligand>
</feature>
<keyword evidence="7" id="KW-1185">Reference proteome</keyword>
<dbReference type="PANTHER" id="PTHR30006">
    <property type="entry name" value="THIAMINE-BINDING PERIPLASMIC PROTEIN-RELATED"/>
    <property type="match status" value="1"/>
</dbReference>
<dbReference type="GO" id="GO:0046872">
    <property type="term" value="F:metal ion binding"/>
    <property type="evidence" value="ECO:0007669"/>
    <property type="project" value="UniProtKB-KW"/>
</dbReference>
<dbReference type="PROSITE" id="PS51257">
    <property type="entry name" value="PROKAR_LIPOPROTEIN"/>
    <property type="match status" value="1"/>
</dbReference>
<dbReference type="GO" id="GO:0006826">
    <property type="term" value="P:iron ion transport"/>
    <property type="evidence" value="ECO:0007669"/>
    <property type="project" value="UniProtKB-KW"/>
</dbReference>
<reference evidence="6 7" key="1">
    <citation type="submission" date="2016-05" db="EMBL/GenBank/DDBJ databases">
        <authorList>
            <person name="Lavstsen T."/>
            <person name="Jespersen J.S."/>
        </authorList>
    </citation>
    <scope>NUCLEOTIDE SEQUENCE [LARGE SCALE GENOMIC DNA]</scope>
    <source>
        <strain evidence="6 7">B7-9</strain>
    </source>
</reference>
<keyword evidence="4" id="KW-0408">Iron</keyword>
<dbReference type="AlphaFoldDB" id="A0A2H3KLD5"/>
<dbReference type="SUPFAM" id="SSF53850">
    <property type="entry name" value="Periplasmic binding protein-like II"/>
    <property type="match status" value="1"/>
</dbReference>
<evidence type="ECO:0000313" key="6">
    <source>
        <dbReference type="EMBL" id="PDV98819.1"/>
    </source>
</evidence>
<keyword evidence="3 5" id="KW-0732">Signal</keyword>
<dbReference type="Gene3D" id="3.40.190.10">
    <property type="entry name" value="Periplasmic binding protein-like II"/>
    <property type="match status" value="2"/>
</dbReference>
<evidence type="ECO:0000256" key="5">
    <source>
        <dbReference type="SAM" id="SignalP"/>
    </source>
</evidence>
<sequence>MPSLLKRRFMLTLFAMVALLLTACTQTATPPAPPAEIVRETVVVEVTAEPQVVETVITQPATPGNLVIYSGRSEALVGPLINQFAAASGVDVQIRYGSTSEMAATLLEEGSNSPADIFFAQDPGGLGAVAKAGLFAPLPAELVSQVPTRFRSPEDLWIGISGRARVVTYNTDAINPEELPADIFDFTDPVWSGRIGWAPTNGSLHAMITAMRQVWGDEKTREWLEGIQANNPVVYDRNTTIVTGVAAGEVDIGFTNHYYLYRFLAEQGEGFKARNHFLTGSGPGSLIMVAGAGRLASSPNEANALRFIEFMLSPVAQQYFASQTAEYPVVEGVVGPPGLPPLEELESAALDIDMADLDDLQGTIQLMQDVGVLP</sequence>
<evidence type="ECO:0000313" key="7">
    <source>
        <dbReference type="Proteomes" id="UP000220922"/>
    </source>
</evidence>
<dbReference type="PIRSF" id="PIRSF002825">
    <property type="entry name" value="CfbpA"/>
    <property type="match status" value="1"/>
</dbReference>
<dbReference type="Proteomes" id="UP000220922">
    <property type="component" value="Unassembled WGS sequence"/>
</dbReference>
<evidence type="ECO:0000256" key="2">
    <source>
        <dbReference type="ARBA" id="ARBA00022496"/>
    </source>
</evidence>
<dbReference type="InterPro" id="IPR026045">
    <property type="entry name" value="Ferric-bd"/>
</dbReference>
<dbReference type="RefSeq" id="WP_245860512.1">
    <property type="nucleotide sequence ID" value="NZ_LYXE01000090.1"/>
</dbReference>
<dbReference type="EMBL" id="LYXE01000090">
    <property type="protein sequence ID" value="PDV98819.1"/>
    <property type="molecule type" value="Genomic_DNA"/>
</dbReference>
<evidence type="ECO:0000256" key="4">
    <source>
        <dbReference type="PIRSR" id="PIRSR002825-1"/>
    </source>
</evidence>
<organism evidence="6 7">
    <name type="scientific">Candidatus Chloroploca asiatica</name>
    <dbReference type="NCBI Taxonomy" id="1506545"/>
    <lineage>
        <taxon>Bacteria</taxon>
        <taxon>Bacillati</taxon>
        <taxon>Chloroflexota</taxon>
        <taxon>Chloroflexia</taxon>
        <taxon>Chloroflexales</taxon>
        <taxon>Chloroflexineae</taxon>
        <taxon>Oscillochloridaceae</taxon>
        <taxon>Candidatus Chloroploca</taxon>
    </lineage>
</organism>
<dbReference type="Pfam" id="PF13343">
    <property type="entry name" value="SBP_bac_6"/>
    <property type="match status" value="1"/>
</dbReference>
<feature type="binding site" evidence="4">
    <location>
        <position position="259"/>
    </location>
    <ligand>
        <name>Fe cation</name>
        <dbReference type="ChEBI" id="CHEBI:24875"/>
    </ligand>
</feature>
<protein>
    <submittedName>
        <fullName evidence="6">Iron ABC transporter substrate-binding protein</fullName>
    </submittedName>
</protein>
<comment type="caution">
    <text evidence="6">The sequence shown here is derived from an EMBL/GenBank/DDBJ whole genome shotgun (WGS) entry which is preliminary data.</text>
</comment>
<evidence type="ECO:0000256" key="1">
    <source>
        <dbReference type="ARBA" id="ARBA00008520"/>
    </source>
</evidence>